<keyword evidence="6" id="KW-0804">Transcription</keyword>
<evidence type="ECO:0000256" key="9">
    <source>
        <dbReference type="PROSITE-ProRule" id="PRU00108"/>
    </source>
</evidence>
<evidence type="ECO:0000259" key="12">
    <source>
        <dbReference type="PROSITE" id="PS50071"/>
    </source>
</evidence>
<dbReference type="GO" id="GO:0048731">
    <property type="term" value="P:system development"/>
    <property type="evidence" value="ECO:0007669"/>
    <property type="project" value="UniProtKB-ARBA"/>
</dbReference>
<comment type="subcellular location">
    <subcellularLocation>
        <location evidence="1 9 10">Nucleus</location>
    </subcellularLocation>
</comment>
<dbReference type="PANTHER" id="PTHR47288">
    <property type="entry name" value="WUSCHEL-RELATED HOMEOBOX 9"/>
    <property type="match status" value="1"/>
</dbReference>
<proteinExistence type="inferred from homology"/>
<dbReference type="EMBL" id="JX411952">
    <property type="protein sequence ID" value="AGL53586.1"/>
    <property type="molecule type" value="Genomic_DNA"/>
</dbReference>
<dbReference type="CDD" id="cd00086">
    <property type="entry name" value="homeodomain"/>
    <property type="match status" value="1"/>
</dbReference>
<dbReference type="PROSITE" id="PS50071">
    <property type="entry name" value="HOMEOBOX_2"/>
    <property type="match status" value="1"/>
</dbReference>
<dbReference type="Gene3D" id="1.10.10.60">
    <property type="entry name" value="Homeodomain-like"/>
    <property type="match status" value="1"/>
</dbReference>
<evidence type="ECO:0000256" key="11">
    <source>
        <dbReference type="SAM" id="MobiDB-lite"/>
    </source>
</evidence>
<comment type="similarity">
    <text evidence="8">Belongs to the WUS homeobox family.</text>
</comment>
<dbReference type="GO" id="GO:0003700">
    <property type="term" value="F:DNA-binding transcription factor activity"/>
    <property type="evidence" value="ECO:0007669"/>
    <property type="project" value="InterPro"/>
</dbReference>
<accession>R9R8B6</accession>
<dbReference type="InterPro" id="IPR009057">
    <property type="entry name" value="Homeodomain-like_sf"/>
</dbReference>
<keyword evidence="5 9" id="KW-0371">Homeobox</keyword>
<dbReference type="PANTHER" id="PTHR47288:SF1">
    <property type="entry name" value="WUSCHEL-RELATED HOMEOBOX 9"/>
    <property type="match status" value="1"/>
</dbReference>
<evidence type="ECO:0000256" key="8">
    <source>
        <dbReference type="ARBA" id="ARBA00024040"/>
    </source>
</evidence>
<feature type="DNA-binding region" description="Homeobox" evidence="9">
    <location>
        <begin position="56"/>
        <end position="120"/>
    </location>
</feature>
<evidence type="ECO:0000256" key="2">
    <source>
        <dbReference type="ARBA" id="ARBA00022473"/>
    </source>
</evidence>
<gene>
    <name evidence="13" type="primary">WOX8C</name>
</gene>
<evidence type="ECO:0000256" key="4">
    <source>
        <dbReference type="ARBA" id="ARBA00023125"/>
    </source>
</evidence>
<evidence type="ECO:0000313" key="13">
    <source>
        <dbReference type="EMBL" id="AGL53586.1"/>
    </source>
</evidence>
<dbReference type="GO" id="GO:0003677">
    <property type="term" value="F:DNA binding"/>
    <property type="evidence" value="ECO:0007669"/>
    <property type="project" value="UniProtKB-UniRule"/>
</dbReference>
<evidence type="ECO:0000256" key="7">
    <source>
        <dbReference type="ARBA" id="ARBA00023242"/>
    </source>
</evidence>
<feature type="region of interest" description="Disordered" evidence="11">
    <location>
        <begin position="1"/>
        <end position="61"/>
    </location>
</feature>
<keyword evidence="4 9" id="KW-0238">DNA-binding</keyword>
<dbReference type="GO" id="GO:0050793">
    <property type="term" value="P:regulation of developmental process"/>
    <property type="evidence" value="ECO:0007669"/>
    <property type="project" value="InterPro"/>
</dbReference>
<sequence>MNSKKHWPSMFMKSKSSTSPGNQSLENSNSSAMRQPYSEGALSHNYVPEKETSKPKTISRWRPKPEQIHILEAIFNSGVVNPPRKEIKIIRAQLEEFGQVGNVNVFYWFQNRKARSKRKRQLQDAQNSKCRTKGAKTTSSAASTSARSTSTSVQSKPITIGNQPRLSCAVPVSSFSGNHYDLQVNQEMSNSQYSNMQAIGGAVTTGSNGILNKGGVWEDSIIVTINDIPMEVPKGPVNFRAFFGDDALLLHSSGQSVLVNEWGFTFEGLEHGATYFNLS</sequence>
<dbReference type="SMART" id="SM00389">
    <property type="entry name" value="HOX"/>
    <property type="match status" value="1"/>
</dbReference>
<evidence type="ECO:0000256" key="1">
    <source>
        <dbReference type="ARBA" id="ARBA00004123"/>
    </source>
</evidence>
<feature type="domain" description="Homeobox" evidence="12">
    <location>
        <begin position="54"/>
        <end position="119"/>
    </location>
</feature>
<evidence type="ECO:0000256" key="3">
    <source>
        <dbReference type="ARBA" id="ARBA00023015"/>
    </source>
</evidence>
<keyword evidence="2" id="KW-0217">Developmental protein</keyword>
<keyword evidence="3" id="KW-0805">Transcription regulation</keyword>
<dbReference type="GO" id="GO:0005634">
    <property type="term" value="C:nucleus"/>
    <property type="evidence" value="ECO:0007669"/>
    <property type="project" value="UniProtKB-SubCell"/>
</dbReference>
<dbReference type="InterPro" id="IPR044557">
    <property type="entry name" value="WOX8/9-like"/>
</dbReference>
<name>R9R8B6_PICAB</name>
<reference evidence="13" key="1">
    <citation type="journal article" date="2013" name="BMC Plant Biol.">
        <title>Analysis of the WUSCHEL-RELATED HOMEOBOX gene family in the conifer picea abies reveals extensive conservation as well as dynamic patterns.</title>
        <authorList>
            <person name="Hedman H."/>
            <person name="Zhu T."/>
            <person name="von Arnold S."/>
            <person name="Sohlberg J.J."/>
        </authorList>
    </citation>
    <scope>NUCLEOTIDE SEQUENCE</scope>
</reference>
<dbReference type="FunFam" id="1.10.10.60:FF:000118">
    <property type="entry name" value="WUSCHEL-related homeobox 11"/>
    <property type="match status" value="1"/>
</dbReference>
<feature type="compositionally biased region" description="Polar residues" evidence="11">
    <location>
        <begin position="14"/>
        <end position="33"/>
    </location>
</feature>
<dbReference type="Pfam" id="PF00046">
    <property type="entry name" value="Homeodomain"/>
    <property type="match status" value="1"/>
</dbReference>
<dbReference type="AlphaFoldDB" id="R9R8B6"/>
<evidence type="ECO:0000256" key="5">
    <source>
        <dbReference type="ARBA" id="ARBA00023155"/>
    </source>
</evidence>
<evidence type="ECO:0000256" key="10">
    <source>
        <dbReference type="RuleBase" id="RU000682"/>
    </source>
</evidence>
<dbReference type="SUPFAM" id="SSF46689">
    <property type="entry name" value="Homeodomain-like"/>
    <property type="match status" value="1"/>
</dbReference>
<feature type="compositionally biased region" description="Low complexity" evidence="11">
    <location>
        <begin position="137"/>
        <end position="152"/>
    </location>
</feature>
<organism evidence="13">
    <name type="scientific">Picea abies</name>
    <name type="common">Norway spruce</name>
    <name type="synonym">Picea excelsa</name>
    <dbReference type="NCBI Taxonomy" id="3329"/>
    <lineage>
        <taxon>Eukaryota</taxon>
        <taxon>Viridiplantae</taxon>
        <taxon>Streptophyta</taxon>
        <taxon>Embryophyta</taxon>
        <taxon>Tracheophyta</taxon>
        <taxon>Spermatophyta</taxon>
        <taxon>Pinopsida</taxon>
        <taxon>Pinidae</taxon>
        <taxon>Conifers I</taxon>
        <taxon>Pinales</taxon>
        <taxon>Pinaceae</taxon>
        <taxon>Picea</taxon>
    </lineage>
</organism>
<feature type="region of interest" description="Disordered" evidence="11">
    <location>
        <begin position="117"/>
        <end position="157"/>
    </location>
</feature>
<keyword evidence="7 9" id="KW-0539">Nucleus</keyword>
<protein>
    <submittedName>
        <fullName evidence="13">WUSCHEL homeobox protein WOX8C</fullName>
    </submittedName>
</protein>
<evidence type="ECO:0000256" key="6">
    <source>
        <dbReference type="ARBA" id="ARBA00023163"/>
    </source>
</evidence>
<dbReference type="InterPro" id="IPR001356">
    <property type="entry name" value="HD"/>
</dbReference>